<dbReference type="EMBL" id="JARXVE010000005">
    <property type="protein sequence ID" value="MDH6196825.1"/>
    <property type="molecule type" value="Genomic_DNA"/>
</dbReference>
<accession>A0ABT6L3D2</accession>
<dbReference type="Pfam" id="PF01740">
    <property type="entry name" value="STAS"/>
    <property type="match status" value="1"/>
</dbReference>
<dbReference type="PROSITE" id="PS50801">
    <property type="entry name" value="STAS"/>
    <property type="match status" value="1"/>
</dbReference>
<dbReference type="SUPFAM" id="SSF52091">
    <property type="entry name" value="SpoIIaa-like"/>
    <property type="match status" value="1"/>
</dbReference>
<organism evidence="2 3">
    <name type="scientific">Mycolicibacterium frederiksbergense</name>
    <dbReference type="NCBI Taxonomy" id="117567"/>
    <lineage>
        <taxon>Bacteria</taxon>
        <taxon>Bacillati</taxon>
        <taxon>Actinomycetota</taxon>
        <taxon>Actinomycetes</taxon>
        <taxon>Mycobacteriales</taxon>
        <taxon>Mycobacteriaceae</taxon>
        <taxon>Mycolicibacterium</taxon>
    </lineage>
</organism>
<feature type="domain" description="STAS" evidence="1">
    <location>
        <begin position="37"/>
        <end position="88"/>
    </location>
</feature>
<comment type="caution">
    <text evidence="2">The sequence shown here is derived from an EMBL/GenBank/DDBJ whole genome shotgun (WGS) entry which is preliminary data.</text>
</comment>
<dbReference type="InterPro" id="IPR002645">
    <property type="entry name" value="STAS_dom"/>
</dbReference>
<evidence type="ECO:0000259" key="1">
    <source>
        <dbReference type="PROSITE" id="PS50801"/>
    </source>
</evidence>
<sequence length="150" mass="16006">MTVFSTTASSTTAASTNAPIEWTDDSPAMFATRWLPPSTAVISTRGDVDAANAADFADYALQHTAEAERVVIDLTGVDFLGTAGFSALEVIAARWSVGGVDWIMVPSKAVRRLLRICDPDSELRTSYSMVAALSTLNGKTPLLHLVTKSR</sequence>
<gene>
    <name evidence="2" type="ORF">M2272_003478</name>
</gene>
<dbReference type="Proteomes" id="UP001160130">
    <property type="component" value="Unassembled WGS sequence"/>
</dbReference>
<evidence type="ECO:0000313" key="2">
    <source>
        <dbReference type="EMBL" id="MDH6196825.1"/>
    </source>
</evidence>
<keyword evidence="3" id="KW-1185">Reference proteome</keyword>
<reference evidence="2 3" key="1">
    <citation type="submission" date="2023-04" db="EMBL/GenBank/DDBJ databases">
        <title>Forest soil microbial communities from Buena Vista Peninsula, Colon Province, Panama.</title>
        <authorList>
            <person name="Bouskill N."/>
        </authorList>
    </citation>
    <scope>NUCLEOTIDE SEQUENCE [LARGE SCALE GENOMIC DNA]</scope>
    <source>
        <strain evidence="2 3">AC80</strain>
    </source>
</reference>
<dbReference type="Gene3D" id="3.30.750.24">
    <property type="entry name" value="STAS domain"/>
    <property type="match status" value="1"/>
</dbReference>
<proteinExistence type="predicted"/>
<protein>
    <submittedName>
        <fullName evidence="2">Anti-anti-sigma factor</fullName>
    </submittedName>
</protein>
<name>A0ABT6L3D2_9MYCO</name>
<dbReference type="RefSeq" id="WP_280833424.1">
    <property type="nucleotide sequence ID" value="NZ_JARXVE010000005.1"/>
</dbReference>
<dbReference type="InterPro" id="IPR036513">
    <property type="entry name" value="STAS_dom_sf"/>
</dbReference>
<evidence type="ECO:0000313" key="3">
    <source>
        <dbReference type="Proteomes" id="UP001160130"/>
    </source>
</evidence>